<dbReference type="Proteomes" id="UP000005238">
    <property type="component" value="Unassembled WGS sequence"/>
</dbReference>
<dbReference type="InterPro" id="IPR008271">
    <property type="entry name" value="Ser/Thr_kinase_AS"/>
</dbReference>
<keyword evidence="2" id="KW-0732">Signal</keyword>
<dbReference type="VEuPathDB" id="FungiDB:KRP22_12717"/>
<feature type="signal peptide" evidence="2">
    <location>
        <begin position="1"/>
        <end position="23"/>
    </location>
</feature>
<evidence type="ECO:0000256" key="2">
    <source>
        <dbReference type="SAM" id="SignalP"/>
    </source>
</evidence>
<keyword evidence="5" id="KW-1185">Reference proteome</keyword>
<dbReference type="InterPro" id="IPR051681">
    <property type="entry name" value="Ser/Thr_Kinases-Pseudokinases"/>
</dbReference>
<protein>
    <recommendedName>
        <fullName evidence="3">Protein kinase domain-containing protein</fullName>
    </recommendedName>
</protein>
<name>H3GMQ9_PHYRM</name>
<reference evidence="4" key="2">
    <citation type="submission" date="2015-06" db="UniProtKB">
        <authorList>
            <consortium name="EnsemblProtists"/>
        </authorList>
    </citation>
    <scope>IDENTIFICATION</scope>
    <source>
        <strain evidence="4">Pr102</strain>
    </source>
</reference>
<dbReference type="GO" id="GO:0004674">
    <property type="term" value="F:protein serine/threonine kinase activity"/>
    <property type="evidence" value="ECO:0000318"/>
    <property type="project" value="GO_Central"/>
</dbReference>
<evidence type="ECO:0000313" key="5">
    <source>
        <dbReference type="Proteomes" id="UP000005238"/>
    </source>
</evidence>
<dbReference type="EnsemblProtists" id="Phyra77814">
    <property type="protein sequence ID" value="Phyra77814"/>
    <property type="gene ID" value="Phyra77814"/>
</dbReference>
<keyword evidence="1" id="KW-0472">Membrane</keyword>
<dbReference type="eggNOG" id="KOG0192">
    <property type="taxonomic scope" value="Eukaryota"/>
</dbReference>
<dbReference type="PROSITE" id="PS00108">
    <property type="entry name" value="PROTEIN_KINASE_ST"/>
    <property type="match status" value="1"/>
</dbReference>
<dbReference type="VEuPathDB" id="FungiDB:KRP23_11025"/>
<dbReference type="InterPro" id="IPR011009">
    <property type="entry name" value="Kinase-like_dom_sf"/>
</dbReference>
<evidence type="ECO:0000259" key="3">
    <source>
        <dbReference type="PROSITE" id="PS50011"/>
    </source>
</evidence>
<dbReference type="Gene3D" id="3.30.200.20">
    <property type="entry name" value="Phosphorylase Kinase, domain 1"/>
    <property type="match status" value="1"/>
</dbReference>
<accession>H3GMQ9</accession>
<dbReference type="GO" id="GO:0007165">
    <property type="term" value="P:signal transduction"/>
    <property type="evidence" value="ECO:0000318"/>
    <property type="project" value="GO_Central"/>
</dbReference>
<feature type="chain" id="PRO_5003585727" description="Protein kinase domain-containing protein" evidence="2">
    <location>
        <begin position="24"/>
        <end position="565"/>
    </location>
</feature>
<dbReference type="OMA" id="PTIVAMI"/>
<dbReference type="EMBL" id="DS566023">
    <property type="status" value="NOT_ANNOTATED_CDS"/>
    <property type="molecule type" value="Genomic_DNA"/>
</dbReference>
<dbReference type="PANTHER" id="PTHR44329">
    <property type="entry name" value="SERINE/THREONINE-PROTEIN KINASE TNNI3K-RELATED"/>
    <property type="match status" value="1"/>
</dbReference>
<dbReference type="Pfam" id="PF00069">
    <property type="entry name" value="Pkinase"/>
    <property type="match status" value="1"/>
</dbReference>
<evidence type="ECO:0000256" key="1">
    <source>
        <dbReference type="SAM" id="Phobius"/>
    </source>
</evidence>
<dbReference type="AlphaFoldDB" id="H3GMQ9"/>
<proteinExistence type="predicted"/>
<dbReference type="SMART" id="SM00220">
    <property type="entry name" value="S_TKc"/>
    <property type="match status" value="1"/>
</dbReference>
<dbReference type="HOGENOM" id="CLU_000288_63_45_1"/>
<dbReference type="PANTHER" id="PTHR44329:SF214">
    <property type="entry name" value="PROTEIN KINASE DOMAIN-CONTAINING PROTEIN"/>
    <property type="match status" value="1"/>
</dbReference>
<dbReference type="VEuPathDB" id="FungiDB:KRP22_11737"/>
<organism evidence="4 5">
    <name type="scientific">Phytophthora ramorum</name>
    <name type="common">Sudden oak death agent</name>
    <dbReference type="NCBI Taxonomy" id="164328"/>
    <lineage>
        <taxon>Eukaryota</taxon>
        <taxon>Sar</taxon>
        <taxon>Stramenopiles</taxon>
        <taxon>Oomycota</taxon>
        <taxon>Peronosporomycetes</taxon>
        <taxon>Peronosporales</taxon>
        <taxon>Peronosporaceae</taxon>
        <taxon>Phytophthora</taxon>
    </lineage>
</organism>
<dbReference type="CDD" id="cd12087">
    <property type="entry name" value="TM_EGFR-like"/>
    <property type="match status" value="1"/>
</dbReference>
<keyword evidence="1" id="KW-0812">Transmembrane</keyword>
<dbReference type="InterPro" id="IPR000719">
    <property type="entry name" value="Prot_kinase_dom"/>
</dbReference>
<dbReference type="InParanoid" id="H3GMQ9"/>
<dbReference type="Gene3D" id="1.10.510.10">
    <property type="entry name" value="Transferase(Phosphotransferase) domain 1"/>
    <property type="match status" value="1"/>
</dbReference>
<dbReference type="PROSITE" id="PS50011">
    <property type="entry name" value="PROTEIN_KINASE_DOM"/>
    <property type="match status" value="1"/>
</dbReference>
<dbReference type="STRING" id="164328.H3GMQ9"/>
<feature type="domain" description="Protein kinase" evidence="3">
    <location>
        <begin position="288"/>
        <end position="560"/>
    </location>
</feature>
<evidence type="ECO:0000313" key="4">
    <source>
        <dbReference type="EnsemblProtists" id="Phyra77814"/>
    </source>
</evidence>
<sequence>MVRVASILLWLVALTTMISVAAGSSLYEVWIYYSGNSCDGTPYYSYTASDLSCTIEACVTDGNATASGVGMASVDCTSDYETSLRNAFGTSPYILVEVFSDRECETLSFAHGFFASSNCEGSPNLNTSEAAHVVARLEPDGSATLEYYRDTTCDASGLYDTYSADKYSLSTHKCDENWSKWYYIDGDDSAHPNDAASANHDNDIASYQSSKTPIIATVSIGVVILLVIGGCVWCCKRRSHAKQTETLQQPTASLQSGNTASLEAAMHGQIGLWDDDVITANRIPRDKVRVKGIISRGAFGEVCEGAFNGKQVAVKMLLPHMRGNLQQVNDFLAEAKMTATMDHPHVVGFIGVAWDSLSDLCVVLEFMDGGDLRALLNKYETTNHRVGFDREKTTIALQVCHALTYLHSLMPPVIHRDLKSRNILLSQARDAKLTDFGISRERLDQTMTAGVGTSLWMAPEVMLGERYDVKADMFSFGVVLSELDVHTLPYAQAKEQVRDSNGRRLPDAAILQQVAMGYLHVEFSQASPANMVELGRACISLNPSDRPTAAEALYRLQVILTKEMV</sequence>
<dbReference type="VEuPathDB" id="FungiDB:KRP23_8160"/>
<keyword evidence="1" id="KW-1133">Transmembrane helix</keyword>
<feature type="transmembrane region" description="Helical" evidence="1">
    <location>
        <begin position="214"/>
        <end position="235"/>
    </location>
</feature>
<dbReference type="SUPFAM" id="SSF56112">
    <property type="entry name" value="Protein kinase-like (PK-like)"/>
    <property type="match status" value="1"/>
</dbReference>
<reference evidence="5" key="1">
    <citation type="journal article" date="2006" name="Science">
        <title>Phytophthora genome sequences uncover evolutionary origins and mechanisms of pathogenesis.</title>
        <authorList>
            <person name="Tyler B.M."/>
            <person name="Tripathy S."/>
            <person name="Zhang X."/>
            <person name="Dehal P."/>
            <person name="Jiang R.H."/>
            <person name="Aerts A."/>
            <person name="Arredondo F.D."/>
            <person name="Baxter L."/>
            <person name="Bensasson D."/>
            <person name="Beynon J.L."/>
            <person name="Chapman J."/>
            <person name="Damasceno C.M."/>
            <person name="Dorrance A.E."/>
            <person name="Dou D."/>
            <person name="Dickerman A.W."/>
            <person name="Dubchak I.L."/>
            <person name="Garbelotto M."/>
            <person name="Gijzen M."/>
            <person name="Gordon S.G."/>
            <person name="Govers F."/>
            <person name="Grunwald N.J."/>
            <person name="Huang W."/>
            <person name="Ivors K.L."/>
            <person name="Jones R.W."/>
            <person name="Kamoun S."/>
            <person name="Krampis K."/>
            <person name="Lamour K.H."/>
            <person name="Lee M.K."/>
            <person name="McDonald W.H."/>
            <person name="Medina M."/>
            <person name="Meijer H.J."/>
            <person name="Nordberg E.K."/>
            <person name="Maclean D.J."/>
            <person name="Ospina-Giraldo M.D."/>
            <person name="Morris P.F."/>
            <person name="Phuntumart V."/>
            <person name="Putnam N.H."/>
            <person name="Rash S."/>
            <person name="Rose J.K."/>
            <person name="Sakihama Y."/>
            <person name="Salamov A.A."/>
            <person name="Savidor A."/>
            <person name="Scheuring C.F."/>
            <person name="Smith B.M."/>
            <person name="Sobral B.W."/>
            <person name="Terry A."/>
            <person name="Torto-Alalibo T.A."/>
            <person name="Win J."/>
            <person name="Xu Z."/>
            <person name="Zhang H."/>
            <person name="Grigoriev I.V."/>
            <person name="Rokhsar D.S."/>
            <person name="Boore J.L."/>
        </authorList>
    </citation>
    <scope>NUCLEOTIDE SEQUENCE [LARGE SCALE GENOMIC DNA]</scope>
    <source>
        <strain evidence="5">Pr102</strain>
    </source>
</reference>
<dbReference type="GO" id="GO:0005524">
    <property type="term" value="F:ATP binding"/>
    <property type="evidence" value="ECO:0007669"/>
    <property type="project" value="InterPro"/>
</dbReference>